<keyword evidence="5" id="KW-0663">Pyridoxal phosphate</keyword>
<dbReference type="InterPro" id="IPR050859">
    <property type="entry name" value="Class-I_PLP-dep_aminotransf"/>
</dbReference>
<dbReference type="GO" id="GO:0047536">
    <property type="term" value="F:2-aminoadipate transaminase activity"/>
    <property type="evidence" value="ECO:0007669"/>
    <property type="project" value="TreeGrafter"/>
</dbReference>
<keyword evidence="3" id="KW-0032">Aminotransferase</keyword>
<dbReference type="InterPro" id="IPR004839">
    <property type="entry name" value="Aminotransferase_I/II_large"/>
</dbReference>
<evidence type="ECO:0000313" key="9">
    <source>
        <dbReference type="Proteomes" id="UP000288168"/>
    </source>
</evidence>
<evidence type="ECO:0000259" key="7">
    <source>
        <dbReference type="Pfam" id="PF00155"/>
    </source>
</evidence>
<feature type="region of interest" description="Disordered" evidence="6">
    <location>
        <begin position="1"/>
        <end position="22"/>
    </location>
</feature>
<keyword evidence="4" id="KW-0808">Transferase</keyword>
<evidence type="ECO:0000256" key="5">
    <source>
        <dbReference type="ARBA" id="ARBA00022898"/>
    </source>
</evidence>
<dbReference type="SUPFAM" id="SSF53383">
    <property type="entry name" value="PLP-dependent transferases"/>
    <property type="match status" value="1"/>
</dbReference>
<sequence>MLRKKIAQIEQNRASSDPLPKTTAPYASSTFYKLKNVTDKPKARRWDDYFSVDSRNQNISPLKLASRVFNHPDMISLGVARPSAEYFPWESMDLFCTDSSSPGAKSPLESGLRMGCAKGEDDYDLGIAMNYGYSSGSPHLLRYLTEHTELLHNPPYQDWETVLSCGTTSAMEIAFRIFTNPGDTVLMDGYMYSGTLTAAQSQGLNVLGIEMDEQGIIPEDLDHKLNAWDSKKGRKPFVLYTIPSGQNPTSTTQGLERRKEIYRLAEKHNLFILEDDPYFYFQMGKHTTDAPPTDLDDYIKSLPVSYLSLDVSGRVLRMDTTSKILAPGLRCGWVTGSSQVIEKFICYSEVGVVCPSGPSQVMAYKLLDVKWGHEGFIRWLMNLSAEYRRRRDVLVAACEKHLPTEYCVWKVPEVGMFLWIDLDLSKSNPSINQVNGTEPWQKYLDIEGEIFNRAQENGVVVSKASWFIPDVKDLKQVSFRLTFAAAKEDALDKGMERFGQAVRSYFGKGQQNGKA</sequence>
<evidence type="ECO:0000256" key="2">
    <source>
        <dbReference type="ARBA" id="ARBA00007441"/>
    </source>
</evidence>
<evidence type="ECO:0000256" key="1">
    <source>
        <dbReference type="ARBA" id="ARBA00001933"/>
    </source>
</evidence>
<dbReference type="GO" id="GO:0019878">
    <property type="term" value="P:lysine biosynthetic process via aminoadipic acid"/>
    <property type="evidence" value="ECO:0007669"/>
    <property type="project" value="TreeGrafter"/>
</dbReference>
<evidence type="ECO:0000256" key="4">
    <source>
        <dbReference type="ARBA" id="ARBA00022679"/>
    </source>
</evidence>
<dbReference type="CDD" id="cd00609">
    <property type="entry name" value="AAT_like"/>
    <property type="match status" value="1"/>
</dbReference>
<evidence type="ECO:0000256" key="6">
    <source>
        <dbReference type="SAM" id="MobiDB-lite"/>
    </source>
</evidence>
<evidence type="ECO:0000313" key="8">
    <source>
        <dbReference type="EMBL" id="RSL56413.1"/>
    </source>
</evidence>
<comment type="similarity">
    <text evidence="2">Belongs to the class-I pyridoxal-phosphate-dependent aminotransferase family.</text>
</comment>
<accession>A0A428PTY8</accession>
<comment type="caution">
    <text evidence="8">The sequence shown here is derived from an EMBL/GenBank/DDBJ whole genome shotgun (WGS) entry which is preliminary data.</text>
</comment>
<dbReference type="PANTHER" id="PTHR42790">
    <property type="entry name" value="AMINOTRANSFERASE"/>
    <property type="match status" value="1"/>
</dbReference>
<dbReference type="InterPro" id="IPR015421">
    <property type="entry name" value="PyrdxlP-dep_Trfase_major"/>
</dbReference>
<dbReference type="OrthoDB" id="691673at2759"/>
<evidence type="ECO:0000256" key="3">
    <source>
        <dbReference type="ARBA" id="ARBA00022576"/>
    </source>
</evidence>
<comment type="cofactor">
    <cofactor evidence="1">
        <name>pyridoxal 5'-phosphate</name>
        <dbReference type="ChEBI" id="CHEBI:597326"/>
    </cofactor>
</comment>
<dbReference type="STRING" id="1325734.A0A428PTY8"/>
<dbReference type="PANTHER" id="PTHR42790:SF21">
    <property type="entry name" value="AROMATIC_AMINOADIPATE AMINOTRANSFERASE 1"/>
    <property type="match status" value="1"/>
</dbReference>
<proteinExistence type="inferred from homology"/>
<dbReference type="EMBL" id="NKCI01000092">
    <property type="protein sequence ID" value="RSL56413.1"/>
    <property type="molecule type" value="Genomic_DNA"/>
</dbReference>
<dbReference type="InterPro" id="IPR015424">
    <property type="entry name" value="PyrdxlP-dep_Trfase"/>
</dbReference>
<name>A0A428PTY8_9HYPO</name>
<keyword evidence="9" id="KW-1185">Reference proteome</keyword>
<dbReference type="Pfam" id="PF00155">
    <property type="entry name" value="Aminotran_1_2"/>
    <property type="match status" value="1"/>
</dbReference>
<dbReference type="GO" id="GO:0008793">
    <property type="term" value="F:aromatic-amino-acid transaminase activity"/>
    <property type="evidence" value="ECO:0007669"/>
    <property type="project" value="TreeGrafter"/>
</dbReference>
<reference evidence="8 9" key="1">
    <citation type="submission" date="2017-06" db="EMBL/GenBank/DDBJ databases">
        <title>Comparative genomic analysis of Ambrosia Fusariam Clade fungi.</title>
        <authorList>
            <person name="Stajich J.E."/>
            <person name="Carrillo J."/>
            <person name="Kijimoto T."/>
            <person name="Eskalen A."/>
            <person name="O'Donnell K."/>
            <person name="Kasson M."/>
        </authorList>
    </citation>
    <scope>NUCLEOTIDE SEQUENCE [LARGE SCALE GENOMIC DNA]</scope>
    <source>
        <strain evidence="8 9">NRRL62584</strain>
    </source>
</reference>
<dbReference type="GO" id="GO:0006571">
    <property type="term" value="P:tyrosine biosynthetic process"/>
    <property type="evidence" value="ECO:0007669"/>
    <property type="project" value="TreeGrafter"/>
</dbReference>
<dbReference type="AlphaFoldDB" id="A0A428PTY8"/>
<dbReference type="Proteomes" id="UP000288168">
    <property type="component" value="Unassembled WGS sequence"/>
</dbReference>
<gene>
    <name evidence="8" type="ORF">CEP54_008840</name>
</gene>
<feature type="domain" description="Aminotransferase class I/classII large" evidence="7">
    <location>
        <begin position="129"/>
        <end position="498"/>
    </location>
</feature>
<dbReference type="GO" id="GO:0030170">
    <property type="term" value="F:pyridoxal phosphate binding"/>
    <property type="evidence" value="ECO:0007669"/>
    <property type="project" value="InterPro"/>
</dbReference>
<dbReference type="GO" id="GO:0009074">
    <property type="term" value="P:aromatic amino acid family catabolic process"/>
    <property type="evidence" value="ECO:0007669"/>
    <property type="project" value="TreeGrafter"/>
</dbReference>
<protein>
    <recommendedName>
        <fullName evidence="7">Aminotransferase class I/classII large domain-containing protein</fullName>
    </recommendedName>
</protein>
<organism evidence="8 9">
    <name type="scientific">Fusarium duplospermum</name>
    <dbReference type="NCBI Taxonomy" id="1325734"/>
    <lineage>
        <taxon>Eukaryota</taxon>
        <taxon>Fungi</taxon>
        <taxon>Dikarya</taxon>
        <taxon>Ascomycota</taxon>
        <taxon>Pezizomycotina</taxon>
        <taxon>Sordariomycetes</taxon>
        <taxon>Hypocreomycetidae</taxon>
        <taxon>Hypocreales</taxon>
        <taxon>Nectriaceae</taxon>
        <taxon>Fusarium</taxon>
        <taxon>Fusarium solani species complex</taxon>
    </lineage>
</organism>
<dbReference type="Gene3D" id="3.40.640.10">
    <property type="entry name" value="Type I PLP-dependent aspartate aminotransferase-like (Major domain)"/>
    <property type="match status" value="1"/>
</dbReference>